<evidence type="ECO:0000256" key="5">
    <source>
        <dbReference type="ARBA" id="ARBA00023136"/>
    </source>
</evidence>
<dbReference type="PANTHER" id="PTHR45898:SF2">
    <property type="entry name" value="TOM1-LIKE PROTEIN 6"/>
    <property type="match status" value="1"/>
</dbReference>
<feature type="compositionally biased region" description="Low complexity" evidence="6">
    <location>
        <begin position="321"/>
        <end position="331"/>
    </location>
</feature>
<evidence type="ECO:0000256" key="3">
    <source>
        <dbReference type="ARBA" id="ARBA00022448"/>
    </source>
</evidence>
<evidence type="ECO:0000256" key="4">
    <source>
        <dbReference type="ARBA" id="ARBA00022927"/>
    </source>
</evidence>
<reference evidence="9" key="1">
    <citation type="journal article" date="2021" name="Nat. Commun.">
        <title>Genomic analyses provide insights into spinach domestication and the genetic basis of agronomic traits.</title>
        <authorList>
            <person name="Cai X."/>
            <person name="Sun X."/>
            <person name="Xu C."/>
            <person name="Sun H."/>
            <person name="Wang X."/>
            <person name="Ge C."/>
            <person name="Zhang Z."/>
            <person name="Wang Q."/>
            <person name="Fei Z."/>
            <person name="Jiao C."/>
            <person name="Wang Q."/>
        </authorList>
    </citation>
    <scope>NUCLEOTIDE SEQUENCE [LARGE SCALE GENOMIC DNA]</scope>
    <source>
        <strain evidence="9">cv. Varoflay</strain>
    </source>
</reference>
<keyword evidence="4" id="KW-0653">Protein transport</keyword>
<dbReference type="InterPro" id="IPR008942">
    <property type="entry name" value="ENTH_VHS"/>
</dbReference>
<dbReference type="Gene3D" id="1.20.58.160">
    <property type="match status" value="1"/>
</dbReference>
<feature type="region of interest" description="Disordered" evidence="6">
    <location>
        <begin position="442"/>
        <end position="507"/>
    </location>
</feature>
<comment type="subcellular location">
    <subcellularLocation>
        <location evidence="1">Membrane</location>
        <topology evidence="1">Peripheral membrane protein</topology>
    </subcellularLocation>
</comment>
<organism evidence="9 10">
    <name type="scientific">Spinacia oleracea</name>
    <name type="common">Spinach</name>
    <dbReference type="NCBI Taxonomy" id="3562"/>
    <lineage>
        <taxon>Eukaryota</taxon>
        <taxon>Viridiplantae</taxon>
        <taxon>Streptophyta</taxon>
        <taxon>Embryophyta</taxon>
        <taxon>Tracheophyta</taxon>
        <taxon>Spermatophyta</taxon>
        <taxon>Magnoliopsida</taxon>
        <taxon>eudicotyledons</taxon>
        <taxon>Gunneridae</taxon>
        <taxon>Pentapetalae</taxon>
        <taxon>Caryophyllales</taxon>
        <taxon>Chenopodiaceae</taxon>
        <taxon>Chenopodioideae</taxon>
        <taxon>Anserineae</taxon>
        <taxon>Spinacia</taxon>
    </lineage>
</organism>
<feature type="compositionally biased region" description="Polar residues" evidence="6">
    <location>
        <begin position="294"/>
        <end position="307"/>
    </location>
</feature>
<dbReference type="OrthoDB" id="2018246at2759"/>
<dbReference type="PANTHER" id="PTHR45898">
    <property type="entry name" value="TOM1-LIKE PROTEIN"/>
    <property type="match status" value="1"/>
</dbReference>
<dbReference type="Pfam" id="PF00790">
    <property type="entry name" value="VHS"/>
    <property type="match status" value="1"/>
</dbReference>
<dbReference type="GO" id="GO:0005737">
    <property type="term" value="C:cytoplasm"/>
    <property type="evidence" value="ECO:0007669"/>
    <property type="project" value="UniProtKB-ARBA"/>
</dbReference>
<dbReference type="PROSITE" id="PS50179">
    <property type="entry name" value="VHS"/>
    <property type="match status" value="1"/>
</dbReference>
<evidence type="ECO:0000256" key="1">
    <source>
        <dbReference type="ARBA" id="ARBA00004170"/>
    </source>
</evidence>
<evidence type="ECO:0000256" key="2">
    <source>
        <dbReference type="ARBA" id="ARBA00007708"/>
    </source>
</evidence>
<proteinExistence type="inferred from homology"/>
<feature type="domain" description="GAT" evidence="8">
    <location>
        <begin position="193"/>
        <end position="281"/>
    </location>
</feature>
<dbReference type="GO" id="GO:0035091">
    <property type="term" value="F:phosphatidylinositol binding"/>
    <property type="evidence" value="ECO:0007669"/>
    <property type="project" value="InterPro"/>
</dbReference>
<dbReference type="SUPFAM" id="SSF89009">
    <property type="entry name" value="GAT-like domain"/>
    <property type="match status" value="1"/>
</dbReference>
<sequence>MLPSLSLSSSSSVSATVRVDKATSELLVGPDWTMNIDICDFCNSNHWLAKDVVKEVKRRLQNKNPKVQLLTLTLLETMVKNCGEYIHYHIAERKILDEMIKLVKKKADMHVRDKILVLLDSWQEAFGGPGGKYSQYYWACDELRRSGVHFPQRSPRSAPVITPPVTHPSRVAQVGFGMPANSSRRLDEAMSSEVESLSISALESMRNAFELLDDMLQAVNPNDRMSVKDEVIVDLVDRCRANQKKLMQMITTTTDEELLAQGLEMNDILQSVIARHDGIASGAPLPNYKRDVSAQHTESVVDSNANCTEAKDKSLVEGSKSPASDAPGSEAPAEEEEEEDEFALLARRHSKTQGTPSHSAGTGSTEDAASSSGSNNALVLFDTPSPATATTTSSKEQDLIDLLSIVLTTSSTSPETPQAPNPAPAQDTFETSLNSYVVPWAQPQQQQPQPQPQHMQPMPQYQGHYQPMQSQPPQGYSSVYPPPPWEATSGYGNSQIQGSNPYLYPNSQGTVNNSSVSMQGGWSSQNVYPQYGNQPMYSSQAAGSFSPMQGVRTLQYANSFQNPTSINNNLHSSPHMTNTSSLPMQGGRPLQHVNSFPGNGSAMNGNATVLNNSSSVGIPSTGQKPYIPSYRLFEDLNVLGGSEGKIKSGPYSSASGTRI</sequence>
<dbReference type="GeneID" id="110790217"/>
<keyword evidence="3" id="KW-0813">Transport</keyword>
<protein>
    <submittedName>
        <fullName evidence="10">TOM1-like protein 6</fullName>
    </submittedName>
</protein>
<keyword evidence="5" id="KW-0472">Membrane</keyword>
<dbReference type="CDD" id="cd14231">
    <property type="entry name" value="GAT_GGA-like_plant"/>
    <property type="match status" value="1"/>
</dbReference>
<dbReference type="CDD" id="cd03561">
    <property type="entry name" value="VHS"/>
    <property type="match status" value="1"/>
</dbReference>
<dbReference type="RefSeq" id="XP_021850695.1">
    <property type="nucleotide sequence ID" value="XM_021995003.2"/>
</dbReference>
<dbReference type="InterPro" id="IPR004152">
    <property type="entry name" value="GAT_dom"/>
</dbReference>
<dbReference type="InterPro" id="IPR044836">
    <property type="entry name" value="TOL_plant"/>
</dbReference>
<dbReference type="Proteomes" id="UP000813463">
    <property type="component" value="Chromosome 5"/>
</dbReference>
<accession>A0A9R0JY21</accession>
<dbReference type="SUPFAM" id="SSF48464">
    <property type="entry name" value="ENTH/VHS domain"/>
    <property type="match status" value="1"/>
</dbReference>
<comment type="similarity">
    <text evidence="2">Belongs to the TOM1 family.</text>
</comment>
<feature type="compositionally biased region" description="Low complexity" evidence="6">
    <location>
        <begin position="383"/>
        <end position="395"/>
    </location>
</feature>
<feature type="compositionally biased region" description="Polar residues" evidence="6">
    <location>
        <begin position="352"/>
        <end position="377"/>
    </location>
</feature>
<feature type="domain" description="VHS" evidence="7">
    <location>
        <begin position="22"/>
        <end position="151"/>
    </location>
</feature>
<dbReference type="Pfam" id="PF03127">
    <property type="entry name" value="GAT"/>
    <property type="match status" value="1"/>
</dbReference>
<feature type="compositionally biased region" description="Acidic residues" evidence="6">
    <location>
        <begin position="332"/>
        <end position="342"/>
    </location>
</feature>
<evidence type="ECO:0000259" key="8">
    <source>
        <dbReference type="PROSITE" id="PS50909"/>
    </source>
</evidence>
<feature type="compositionally biased region" description="Polar residues" evidence="6">
    <location>
        <begin position="592"/>
        <end position="607"/>
    </location>
</feature>
<evidence type="ECO:0000313" key="10">
    <source>
        <dbReference type="RefSeq" id="XP_021850695.1"/>
    </source>
</evidence>
<dbReference type="FunFam" id="1.25.40.90:FF:000028">
    <property type="entry name" value="TOM1-like protein 2"/>
    <property type="match status" value="1"/>
</dbReference>
<evidence type="ECO:0000313" key="9">
    <source>
        <dbReference type="Proteomes" id="UP000813463"/>
    </source>
</evidence>
<dbReference type="InterPro" id="IPR038425">
    <property type="entry name" value="GAT_sf"/>
</dbReference>
<feature type="compositionally biased region" description="Low complexity" evidence="6">
    <location>
        <begin position="442"/>
        <end position="462"/>
    </location>
</feature>
<keyword evidence="9" id="KW-1185">Reference proteome</keyword>
<evidence type="ECO:0000259" key="7">
    <source>
        <dbReference type="PROSITE" id="PS50179"/>
    </source>
</evidence>
<dbReference type="AlphaFoldDB" id="A0A9R0JY21"/>
<reference evidence="10" key="2">
    <citation type="submission" date="2025-08" db="UniProtKB">
        <authorList>
            <consortium name="RefSeq"/>
        </authorList>
    </citation>
    <scope>IDENTIFICATION</scope>
    <source>
        <tissue evidence="10">Leaf</tissue>
    </source>
</reference>
<feature type="region of interest" description="Disordered" evidence="6">
    <location>
        <begin position="562"/>
        <end position="607"/>
    </location>
</feature>
<dbReference type="KEGG" id="soe:110790217"/>
<feature type="compositionally biased region" description="Polar residues" evidence="6">
    <location>
        <begin position="562"/>
        <end position="583"/>
    </location>
</feature>
<feature type="compositionally biased region" description="Polar residues" evidence="6">
    <location>
        <begin position="490"/>
        <end position="507"/>
    </location>
</feature>
<dbReference type="GO" id="GO:0043130">
    <property type="term" value="F:ubiquitin binding"/>
    <property type="evidence" value="ECO:0007669"/>
    <property type="project" value="InterPro"/>
</dbReference>
<dbReference type="PROSITE" id="PS50909">
    <property type="entry name" value="GAT"/>
    <property type="match status" value="1"/>
</dbReference>
<feature type="compositionally biased region" description="Polar residues" evidence="6">
    <location>
        <begin position="467"/>
        <end position="477"/>
    </location>
</feature>
<dbReference type="SMART" id="SM00288">
    <property type="entry name" value="VHS"/>
    <property type="match status" value="1"/>
</dbReference>
<dbReference type="Gene3D" id="1.25.40.90">
    <property type="match status" value="1"/>
</dbReference>
<gene>
    <name evidence="10" type="primary">LOC110790217</name>
</gene>
<dbReference type="InterPro" id="IPR002014">
    <property type="entry name" value="VHS_dom"/>
</dbReference>
<dbReference type="GO" id="GO:0043328">
    <property type="term" value="P:protein transport to vacuole involved in ubiquitin-dependent protein catabolic process via the multivesicular body sorting pathway"/>
    <property type="evidence" value="ECO:0007669"/>
    <property type="project" value="InterPro"/>
</dbReference>
<dbReference type="GO" id="GO:0016020">
    <property type="term" value="C:membrane"/>
    <property type="evidence" value="ECO:0007669"/>
    <property type="project" value="UniProtKB-SubCell"/>
</dbReference>
<name>A0A9R0JY21_SPIOL</name>
<feature type="region of interest" description="Disordered" evidence="6">
    <location>
        <begin position="293"/>
        <end position="395"/>
    </location>
</feature>
<evidence type="ECO:0000256" key="6">
    <source>
        <dbReference type="SAM" id="MobiDB-lite"/>
    </source>
</evidence>